<dbReference type="InterPro" id="IPR001025">
    <property type="entry name" value="BAH_dom"/>
</dbReference>
<feature type="domain" description="ELM2" evidence="10">
    <location>
        <begin position="112"/>
        <end position="173"/>
    </location>
</feature>
<dbReference type="InterPro" id="IPR036236">
    <property type="entry name" value="Znf_C2H2_sf"/>
</dbReference>
<dbReference type="SMART" id="SM00717">
    <property type="entry name" value="SANT"/>
    <property type="match status" value="1"/>
</dbReference>
<dbReference type="InterPro" id="IPR040138">
    <property type="entry name" value="MIER/MTA"/>
</dbReference>
<dbReference type="InterPro" id="IPR017884">
    <property type="entry name" value="SANT_dom"/>
</dbReference>
<dbReference type="Gene3D" id="3.30.160.60">
    <property type="entry name" value="Classic Zinc Finger"/>
    <property type="match status" value="1"/>
</dbReference>
<sequence>MIIMNPNGNVEAKVSCYVRRRDLTTTLIGQVNKSQMDLEEEQEEEYENLSDVQKHRFKHRELYLTRQAETLPATHIRGKCSVALLNERETLSSYLNRENPQMCVVHSSPQFVVARSVGTFARALDCSSSVKQPSLHMSAAAASRDITLFHGMDLLHQSKYNITEAISRLVPPGGPVLCRDEMEEWTPSEANLFEEAIDKYGKDFNDIRQDFLPWKSSKNIVEYYYMWKTTDRYVQQKRAKAIEAESKLKQVYIPNYGGPWQSVCSLNGADSRLCDCCKGPTYSQWYLWNQGTVQAHVCNPCWVYWKKYGGLPYICRLGTLALVYHSVSPTLKASSSLPLWFQSWNPVPPTLQCVEIRKKKSAILQVDNPKLNVADSDGLNPDKDDPDASYPCNNCNKVFNRQERLISHMASHRPHRCTIDNCNKLSGWAAQEFKLKAHLSRHCSIAHRVSLQVEPSSRPIVKTRAAFMFRASLAAKAARQLVGGLRHAGRRPFQLLGPVARPPGAPLPRAKCRPRPPIEQVSARLGIPTHLPCEEWLRLQQTSSRKVAHSRVEDWCHDQ</sequence>
<organism evidence="12 13">
    <name type="scientific">Cordylochernes scorpioides</name>
    <dbReference type="NCBI Taxonomy" id="51811"/>
    <lineage>
        <taxon>Eukaryota</taxon>
        <taxon>Metazoa</taxon>
        <taxon>Ecdysozoa</taxon>
        <taxon>Arthropoda</taxon>
        <taxon>Chelicerata</taxon>
        <taxon>Arachnida</taxon>
        <taxon>Pseudoscorpiones</taxon>
        <taxon>Cheliferoidea</taxon>
        <taxon>Chernetidae</taxon>
        <taxon>Cordylochernes</taxon>
    </lineage>
</organism>
<evidence type="ECO:0000256" key="2">
    <source>
        <dbReference type="ARBA" id="ARBA00022723"/>
    </source>
</evidence>
<dbReference type="PANTHER" id="PTHR10865:SF29">
    <property type="entry name" value="METASTASIS ASSOCIATED 1-LIKE, ISOFORM D"/>
    <property type="match status" value="1"/>
</dbReference>
<dbReference type="SMART" id="SM00401">
    <property type="entry name" value="ZnF_GATA"/>
    <property type="match status" value="1"/>
</dbReference>
<dbReference type="Gene3D" id="2.30.30.490">
    <property type="match status" value="1"/>
</dbReference>
<keyword evidence="3 6" id="KW-0863">Zinc-finger</keyword>
<name>A0ABY6L2I5_9ARAC</name>
<feature type="domain" description="SANT" evidence="11">
    <location>
        <begin position="180"/>
        <end position="232"/>
    </location>
</feature>
<feature type="domain" description="BAH" evidence="9">
    <location>
        <begin position="1"/>
        <end position="128"/>
    </location>
</feature>
<dbReference type="InterPro" id="IPR001005">
    <property type="entry name" value="SANT/Myb"/>
</dbReference>
<evidence type="ECO:0000259" key="11">
    <source>
        <dbReference type="PROSITE" id="PS51293"/>
    </source>
</evidence>
<evidence type="ECO:0000313" key="12">
    <source>
        <dbReference type="EMBL" id="UYV74521.1"/>
    </source>
</evidence>
<evidence type="ECO:0000259" key="10">
    <source>
        <dbReference type="PROSITE" id="PS51156"/>
    </source>
</evidence>
<dbReference type="Pfam" id="PF13912">
    <property type="entry name" value="zf-C2H2_6"/>
    <property type="match status" value="1"/>
</dbReference>
<dbReference type="PANTHER" id="PTHR10865">
    <property type="entry name" value="METASTASIS-ASSOCIATED PROTEIN AND MESODERM INDUCTION EARLY RESPONSE PROTEIN"/>
    <property type="match status" value="1"/>
</dbReference>
<evidence type="ECO:0000256" key="5">
    <source>
        <dbReference type="ARBA" id="ARBA00023242"/>
    </source>
</evidence>
<dbReference type="Proteomes" id="UP001235939">
    <property type="component" value="Chromosome 11"/>
</dbReference>
<evidence type="ECO:0000256" key="1">
    <source>
        <dbReference type="ARBA" id="ARBA00004123"/>
    </source>
</evidence>
<evidence type="ECO:0000256" key="4">
    <source>
        <dbReference type="ARBA" id="ARBA00022833"/>
    </source>
</evidence>
<protein>
    <submittedName>
        <fullName evidence="12">MTA1</fullName>
    </submittedName>
</protein>
<dbReference type="SUPFAM" id="SSF57667">
    <property type="entry name" value="beta-beta-alpha zinc fingers"/>
    <property type="match status" value="1"/>
</dbReference>
<evidence type="ECO:0000259" key="9">
    <source>
        <dbReference type="PROSITE" id="PS51038"/>
    </source>
</evidence>
<dbReference type="Pfam" id="PF00249">
    <property type="entry name" value="Myb_DNA-binding"/>
    <property type="match status" value="1"/>
</dbReference>
<dbReference type="CDD" id="cd11661">
    <property type="entry name" value="SANT_MTA3_like"/>
    <property type="match status" value="1"/>
</dbReference>
<dbReference type="InterPro" id="IPR000679">
    <property type="entry name" value="Znf_GATA"/>
</dbReference>
<dbReference type="PROSITE" id="PS51038">
    <property type="entry name" value="BAH"/>
    <property type="match status" value="1"/>
</dbReference>
<evidence type="ECO:0000256" key="6">
    <source>
        <dbReference type="PROSITE-ProRule" id="PRU00042"/>
    </source>
</evidence>
<gene>
    <name evidence="12" type="ORF">LAZ67_11003767</name>
</gene>
<dbReference type="Pfam" id="PF01426">
    <property type="entry name" value="BAH"/>
    <property type="match status" value="1"/>
</dbReference>
<keyword evidence="5" id="KW-0539">Nucleus</keyword>
<dbReference type="PROSITE" id="PS51293">
    <property type="entry name" value="SANT"/>
    <property type="match status" value="1"/>
</dbReference>
<dbReference type="InterPro" id="IPR000949">
    <property type="entry name" value="ELM2_dom"/>
</dbReference>
<evidence type="ECO:0000256" key="3">
    <source>
        <dbReference type="ARBA" id="ARBA00022771"/>
    </source>
</evidence>
<dbReference type="SMART" id="SM00355">
    <property type="entry name" value="ZnF_C2H2"/>
    <property type="match status" value="2"/>
</dbReference>
<keyword evidence="2" id="KW-0479">Metal-binding</keyword>
<dbReference type="InterPro" id="IPR009057">
    <property type="entry name" value="Homeodomain-like_sf"/>
</dbReference>
<evidence type="ECO:0000256" key="7">
    <source>
        <dbReference type="SAM" id="MobiDB-lite"/>
    </source>
</evidence>
<proteinExistence type="predicted"/>
<dbReference type="EMBL" id="CP092873">
    <property type="protein sequence ID" value="UYV74521.1"/>
    <property type="molecule type" value="Genomic_DNA"/>
</dbReference>
<dbReference type="Gene3D" id="4.10.1240.50">
    <property type="match status" value="1"/>
</dbReference>
<evidence type="ECO:0000259" key="8">
    <source>
        <dbReference type="PROSITE" id="PS50157"/>
    </source>
</evidence>
<accession>A0ABY6L2I5</accession>
<dbReference type="SUPFAM" id="SSF46689">
    <property type="entry name" value="Homeodomain-like"/>
    <property type="match status" value="1"/>
</dbReference>
<dbReference type="InterPro" id="IPR013087">
    <property type="entry name" value="Znf_C2H2_type"/>
</dbReference>
<dbReference type="InterPro" id="IPR043151">
    <property type="entry name" value="BAH_sf"/>
</dbReference>
<feature type="domain" description="C2H2-type" evidence="8">
    <location>
        <begin position="390"/>
        <end position="417"/>
    </location>
</feature>
<keyword evidence="4" id="KW-0862">Zinc</keyword>
<keyword evidence="13" id="KW-1185">Reference proteome</keyword>
<dbReference type="PROSITE" id="PS00028">
    <property type="entry name" value="ZINC_FINGER_C2H2_1"/>
    <property type="match status" value="1"/>
</dbReference>
<dbReference type="PROSITE" id="PS51156">
    <property type="entry name" value="ELM2"/>
    <property type="match status" value="1"/>
</dbReference>
<reference evidence="12 13" key="1">
    <citation type="submission" date="2022-01" db="EMBL/GenBank/DDBJ databases">
        <title>A chromosomal length assembly of Cordylochernes scorpioides.</title>
        <authorList>
            <person name="Zeh D."/>
            <person name="Zeh J."/>
        </authorList>
    </citation>
    <scope>NUCLEOTIDE SEQUENCE [LARGE SCALE GENOMIC DNA]</scope>
    <source>
        <strain evidence="12">IN4F17</strain>
        <tissue evidence="12">Whole Body</tissue>
    </source>
</reference>
<dbReference type="PROSITE" id="PS50157">
    <property type="entry name" value="ZINC_FINGER_C2H2_2"/>
    <property type="match status" value="1"/>
</dbReference>
<feature type="region of interest" description="Disordered" evidence="7">
    <location>
        <begin position="495"/>
        <end position="514"/>
    </location>
</feature>
<evidence type="ECO:0000313" key="13">
    <source>
        <dbReference type="Proteomes" id="UP001235939"/>
    </source>
</evidence>
<dbReference type="Gene3D" id="1.10.10.60">
    <property type="entry name" value="Homeodomain-like"/>
    <property type="match status" value="1"/>
</dbReference>
<comment type="subcellular location">
    <subcellularLocation>
        <location evidence="1">Nucleus</location>
    </subcellularLocation>
</comment>